<keyword evidence="5" id="KW-0378">Hydrolase</keyword>
<dbReference type="SUPFAM" id="SSF56988">
    <property type="entry name" value="Anthrax protective antigen"/>
    <property type="match status" value="1"/>
</dbReference>
<dbReference type="GO" id="GO:0016798">
    <property type="term" value="F:hydrolase activity, acting on glycosyl bonds"/>
    <property type="evidence" value="ECO:0007669"/>
    <property type="project" value="UniProtKB-KW"/>
</dbReference>
<proteinExistence type="predicted"/>
<dbReference type="EMBL" id="DXEL01000081">
    <property type="protein sequence ID" value="HIX75690.1"/>
    <property type="molecule type" value="Genomic_DNA"/>
</dbReference>
<evidence type="ECO:0000313" key="6">
    <source>
        <dbReference type="Proteomes" id="UP000886740"/>
    </source>
</evidence>
<dbReference type="Pfam" id="PF07691">
    <property type="entry name" value="PA14"/>
    <property type="match status" value="1"/>
</dbReference>
<feature type="domain" description="PA14" evidence="4">
    <location>
        <begin position="815"/>
        <end position="952"/>
    </location>
</feature>
<dbReference type="GO" id="GO:0005829">
    <property type="term" value="C:cytosol"/>
    <property type="evidence" value="ECO:0007669"/>
    <property type="project" value="TreeGrafter"/>
</dbReference>
<dbReference type="FunFam" id="3.30.2080.10:FF:000001">
    <property type="entry name" value="Alpha-1,2-mannosidase subfamily"/>
    <property type="match status" value="1"/>
</dbReference>
<dbReference type="Gene3D" id="3.90.182.10">
    <property type="entry name" value="Toxin - Anthrax Protective Antigen,domain 1"/>
    <property type="match status" value="1"/>
</dbReference>
<dbReference type="PANTHER" id="PTHR12143">
    <property type="entry name" value="PEPTIDE N-GLYCANASE PNGASE -RELATED"/>
    <property type="match status" value="1"/>
</dbReference>
<dbReference type="PROSITE" id="PS51820">
    <property type="entry name" value="PA14"/>
    <property type="match status" value="1"/>
</dbReference>
<dbReference type="Pfam" id="PF13290">
    <property type="entry name" value="CHB_HEX_C_1"/>
    <property type="match status" value="1"/>
</dbReference>
<dbReference type="PROSITE" id="PS51257">
    <property type="entry name" value="PROKAR_LIPOPROTEIN"/>
    <property type="match status" value="1"/>
</dbReference>
<dbReference type="InterPro" id="IPR014718">
    <property type="entry name" value="GH-type_carb-bd"/>
</dbReference>
<sequence>MNIKQTLCAGLILVLASCAKQPEIIKSPFDSVDPFIGTGFHGHTYPGATAPFGGVQLSPDTRRGNWDACSGYHYSDSTLLGFSHTHLSGTGCIDLGDLLFRPSLQTPIAFSHENETASPGYYSVKLDSEQVLVELTATPHVGVHRYNYSPKTDAKLVVDLDHLLDNEFIYEGWIKPNGNNELVGMRRTRGWVDNQYIYFVAQFSCPFTNIEQPAERQAILTFDTTNGQPVVCKVGLSIVSEANARLNLEQETGTQGFDFDAIHQLTRNAWEQELNAITVEGGTAAQREIFYTALYHSKVVPNIVNDANGEYRRHDLSVATLPTNKKQYSTFSTWDTFRGWHPLMTLLDTTLVSDMVQSFLNIYDASGELPLWPLSAGETGTMIGYHTASIITDAYMKGIRGFDAEKALEAMKVSAEKNKKGADYYIREGYIPTNIKKESVSCLLEFAYDDWCIAQLAKALGHEADYETFIQRSQNFIHVFDGSTRFFRGKRQDGNWETPFDPFAIGRSYTEATAWQYRFFTPHDVNGLVQLFGGQEAFINNLDSLFTVTSEVVGDLADVTGLIGQYAHGNEPSHHMAYLYNYVGQPWKTQEWTRRLLDEMYQPTPEGIIGNEDCGQMSAWYILSALGFYSVCPGSNQYALTSPLFDKATIQLANGQTLTISANDPAHNRYITKVTLNGEEIKQAFITHEQLMKGGSLVFTLTDQPDKQWASDPEAAPYSYTQEQVVSIPYIAKDLDLFENEIPVEIATATAGATIHYTLDGSEPTELSPVYQGPFTIDQTTTIQAKAFKADYRPSALLKIQARKAQLAPALQVKPTENGVAYTYYEGYFQWVADLKKGKVIERGIMPEPTIANAKQADHFGYRFEGYLYAPVDGVYEFTTRSDDGSVLYIGQTKVVDNDASHAAIEASGRIALQKGYHAYELLYFEDYEGEHFEWGWRKPGMTQQEAIPAGNLYLSPHTKGITPSR</sequence>
<dbReference type="InterPro" id="IPR059177">
    <property type="entry name" value="GH29D-like_dom"/>
</dbReference>
<dbReference type="SUPFAM" id="SSF48208">
    <property type="entry name" value="Six-hairpin glycosidases"/>
    <property type="match status" value="1"/>
</dbReference>
<dbReference type="InterPro" id="IPR050883">
    <property type="entry name" value="PNGase"/>
</dbReference>
<dbReference type="InterPro" id="IPR041371">
    <property type="entry name" value="GH92_N"/>
</dbReference>
<name>A0A9D1XAL0_9BACT</name>
<reference evidence="5" key="1">
    <citation type="journal article" date="2021" name="PeerJ">
        <title>Extensive microbial diversity within the chicken gut microbiome revealed by metagenomics and culture.</title>
        <authorList>
            <person name="Gilroy R."/>
            <person name="Ravi A."/>
            <person name="Getino M."/>
            <person name="Pursley I."/>
            <person name="Horton D.L."/>
            <person name="Alikhan N.F."/>
            <person name="Baker D."/>
            <person name="Gharbi K."/>
            <person name="Hall N."/>
            <person name="Watson M."/>
            <person name="Adriaenssens E.M."/>
            <person name="Foster-Nyarko E."/>
            <person name="Jarju S."/>
            <person name="Secka A."/>
            <person name="Antonio M."/>
            <person name="Oren A."/>
            <person name="Chaudhuri R.R."/>
            <person name="La Ragione R."/>
            <person name="Hildebrand F."/>
            <person name="Pallen M.J."/>
        </authorList>
    </citation>
    <scope>NUCLEOTIDE SEQUENCE</scope>
    <source>
        <strain evidence="5">ChiGjej6B6-14162</strain>
    </source>
</reference>
<accession>A0A9D1XAL0</accession>
<evidence type="ECO:0000259" key="4">
    <source>
        <dbReference type="PROSITE" id="PS51820"/>
    </source>
</evidence>
<evidence type="ECO:0000313" key="5">
    <source>
        <dbReference type="EMBL" id="HIX75690.1"/>
    </source>
</evidence>
<evidence type="ECO:0000256" key="1">
    <source>
        <dbReference type="ARBA" id="ARBA00001913"/>
    </source>
</evidence>
<dbReference type="InterPro" id="IPR008928">
    <property type="entry name" value="6-hairpin_glycosidase_sf"/>
</dbReference>
<dbReference type="GO" id="GO:0000224">
    <property type="term" value="F:peptide-N4-(N-acetyl-beta-glucosaminyl)asparagine amidase activity"/>
    <property type="evidence" value="ECO:0007669"/>
    <property type="project" value="TreeGrafter"/>
</dbReference>
<dbReference type="AlphaFoldDB" id="A0A9D1XAL0"/>
<dbReference type="GO" id="GO:0030246">
    <property type="term" value="F:carbohydrate binding"/>
    <property type="evidence" value="ECO:0007669"/>
    <property type="project" value="InterPro"/>
</dbReference>
<dbReference type="Gene3D" id="2.70.98.10">
    <property type="match status" value="1"/>
</dbReference>
<dbReference type="Gene3D" id="1.20.1610.10">
    <property type="entry name" value="alpha-1,2-mannosidases domains"/>
    <property type="match status" value="1"/>
</dbReference>
<organism evidence="5 6">
    <name type="scientific">Candidatus Parabacteroides intestinipullorum</name>
    <dbReference type="NCBI Taxonomy" id="2838723"/>
    <lineage>
        <taxon>Bacteria</taxon>
        <taxon>Pseudomonadati</taxon>
        <taxon>Bacteroidota</taxon>
        <taxon>Bacteroidia</taxon>
        <taxon>Bacteroidales</taxon>
        <taxon>Tannerellaceae</taxon>
        <taxon>Parabacteroides</taxon>
    </lineage>
</organism>
<dbReference type="InterPro" id="IPR012939">
    <property type="entry name" value="Glyco_hydro_92"/>
</dbReference>
<dbReference type="Pfam" id="PF07971">
    <property type="entry name" value="Glyco_hydro_92"/>
    <property type="match status" value="1"/>
</dbReference>
<evidence type="ECO:0000256" key="2">
    <source>
        <dbReference type="ARBA" id="ARBA00011245"/>
    </source>
</evidence>
<keyword evidence="3" id="KW-0106">Calcium</keyword>
<dbReference type="NCBIfam" id="TIGR01180">
    <property type="entry name" value="aman2_put"/>
    <property type="match status" value="1"/>
</dbReference>
<dbReference type="GO" id="GO:0006516">
    <property type="term" value="P:glycoprotein catabolic process"/>
    <property type="evidence" value="ECO:0007669"/>
    <property type="project" value="TreeGrafter"/>
</dbReference>
<keyword evidence="5" id="KW-0326">Glycosidase</keyword>
<dbReference type="FunFam" id="1.20.1050.60:FF:000001">
    <property type="entry name" value="Putative alpha-1,2-mannosidase"/>
    <property type="match status" value="1"/>
</dbReference>
<dbReference type="EC" id="3.2.1.-" evidence="5"/>
<dbReference type="InterPro" id="IPR011658">
    <property type="entry name" value="PA14_dom"/>
</dbReference>
<gene>
    <name evidence="5" type="ORF">H9977_11770</name>
</gene>
<dbReference type="SMART" id="SM00758">
    <property type="entry name" value="PA14"/>
    <property type="match status" value="1"/>
</dbReference>
<dbReference type="InterPro" id="IPR037524">
    <property type="entry name" value="PA14/GLEYA"/>
</dbReference>
<evidence type="ECO:0000256" key="3">
    <source>
        <dbReference type="ARBA" id="ARBA00022837"/>
    </source>
</evidence>
<dbReference type="Gene3D" id="3.30.2080.10">
    <property type="entry name" value="GH92 mannosidase domain"/>
    <property type="match status" value="1"/>
</dbReference>
<dbReference type="PANTHER" id="PTHR12143:SF39">
    <property type="entry name" value="SECRETED PROTEIN"/>
    <property type="match status" value="1"/>
</dbReference>
<protein>
    <submittedName>
        <fullName evidence="5">GH92 family glycosyl hydrolase</fullName>
        <ecNumber evidence="5">3.2.1.-</ecNumber>
    </submittedName>
</protein>
<comment type="cofactor">
    <cofactor evidence="1">
        <name>Ca(2+)</name>
        <dbReference type="ChEBI" id="CHEBI:29108"/>
    </cofactor>
</comment>
<reference evidence="5" key="2">
    <citation type="submission" date="2021-04" db="EMBL/GenBank/DDBJ databases">
        <authorList>
            <person name="Gilroy R."/>
        </authorList>
    </citation>
    <scope>NUCLEOTIDE SEQUENCE</scope>
    <source>
        <strain evidence="5">ChiGjej6B6-14162</strain>
    </source>
</reference>
<dbReference type="GO" id="GO:0005975">
    <property type="term" value="P:carbohydrate metabolic process"/>
    <property type="evidence" value="ECO:0007669"/>
    <property type="project" value="InterPro"/>
</dbReference>
<dbReference type="Pfam" id="PF17678">
    <property type="entry name" value="Glyco_hydro_92N"/>
    <property type="match status" value="1"/>
</dbReference>
<comment type="subunit">
    <text evidence="2">Monomer.</text>
</comment>
<comment type="caution">
    <text evidence="5">The sequence shown here is derived from an EMBL/GenBank/DDBJ whole genome shotgun (WGS) entry which is preliminary data.</text>
</comment>
<dbReference type="InterPro" id="IPR005887">
    <property type="entry name" value="GH92_a_mannosidase_put"/>
</dbReference>
<dbReference type="Proteomes" id="UP000886740">
    <property type="component" value="Unassembled WGS sequence"/>
</dbReference>
<dbReference type="Gene3D" id="1.20.1050.60">
    <property type="entry name" value="alpha-1,2-mannosidase"/>
    <property type="match status" value="1"/>
</dbReference>